<dbReference type="InterPro" id="IPR036136">
    <property type="entry name" value="Nit/Sulf_reduc_fer-like_dom_sf"/>
</dbReference>
<evidence type="ECO:0000259" key="8">
    <source>
        <dbReference type="Pfam" id="PF01077"/>
    </source>
</evidence>
<dbReference type="Pfam" id="PF03460">
    <property type="entry name" value="NIR_SIR_ferr"/>
    <property type="match status" value="2"/>
</dbReference>
<evidence type="ECO:0000256" key="2">
    <source>
        <dbReference type="ARBA" id="ARBA00022485"/>
    </source>
</evidence>
<feature type="domain" description="Nitrite/sulphite reductase 4Fe-4S" evidence="8">
    <location>
        <begin position="181"/>
        <end position="337"/>
    </location>
</feature>
<dbReference type="GO" id="GO:0016491">
    <property type="term" value="F:oxidoreductase activity"/>
    <property type="evidence" value="ECO:0007669"/>
    <property type="project" value="UniProtKB-KW"/>
</dbReference>
<feature type="domain" description="Nitrite/Sulfite reductase ferredoxin-like" evidence="9">
    <location>
        <begin position="111"/>
        <end position="169"/>
    </location>
</feature>
<keyword evidence="6" id="KW-0408">Iron</keyword>
<name>A0A934S0S9_9BACT</name>
<dbReference type="InterPro" id="IPR012798">
    <property type="entry name" value="Cbl_synth_CobG-like"/>
</dbReference>
<dbReference type="PANTHER" id="PTHR32439:SF0">
    <property type="entry name" value="FERREDOXIN--NITRITE REDUCTASE, CHLOROPLASTIC"/>
    <property type="match status" value="1"/>
</dbReference>
<dbReference type="PANTHER" id="PTHR32439">
    <property type="entry name" value="FERREDOXIN--NITRITE REDUCTASE, CHLOROPLASTIC"/>
    <property type="match status" value="1"/>
</dbReference>
<dbReference type="RefSeq" id="WP_200355574.1">
    <property type="nucleotide sequence ID" value="NZ_JAENIL010000017.1"/>
</dbReference>
<evidence type="ECO:0000256" key="5">
    <source>
        <dbReference type="ARBA" id="ARBA00023002"/>
    </source>
</evidence>
<keyword evidence="3" id="KW-0349">Heme</keyword>
<dbReference type="Pfam" id="PF01077">
    <property type="entry name" value="NIR_SIR"/>
    <property type="match status" value="2"/>
</dbReference>
<evidence type="ECO:0000256" key="4">
    <source>
        <dbReference type="ARBA" id="ARBA00022723"/>
    </source>
</evidence>
<evidence type="ECO:0000256" key="1">
    <source>
        <dbReference type="ARBA" id="ARBA00010429"/>
    </source>
</evidence>
<dbReference type="EMBL" id="JAENIL010000017">
    <property type="protein sequence ID" value="MBK1877359.1"/>
    <property type="molecule type" value="Genomic_DNA"/>
</dbReference>
<keyword evidence="7" id="KW-0411">Iron-sulfur</keyword>
<dbReference type="Gene3D" id="3.90.480.10">
    <property type="entry name" value="Sulfite Reductase Hemoprotein,Domain 2"/>
    <property type="match status" value="1"/>
</dbReference>
<organism evidence="10 11">
    <name type="scientific">Pelagicoccus mobilis</name>
    <dbReference type="NCBI Taxonomy" id="415221"/>
    <lineage>
        <taxon>Bacteria</taxon>
        <taxon>Pseudomonadati</taxon>
        <taxon>Verrucomicrobiota</taxon>
        <taxon>Opitutia</taxon>
        <taxon>Puniceicoccales</taxon>
        <taxon>Pelagicoccaceae</taxon>
        <taxon>Pelagicoccus</taxon>
    </lineage>
</organism>
<dbReference type="PROSITE" id="PS00365">
    <property type="entry name" value="NIR_SIR"/>
    <property type="match status" value="1"/>
</dbReference>
<dbReference type="InterPro" id="IPR005117">
    <property type="entry name" value="NiRdtase/SiRdtase_haem-b_fer"/>
</dbReference>
<feature type="domain" description="Nitrite/Sulfite reductase ferredoxin-like" evidence="9">
    <location>
        <begin position="363"/>
        <end position="428"/>
    </location>
</feature>
<keyword evidence="4" id="KW-0479">Metal-binding</keyword>
<evidence type="ECO:0000259" key="9">
    <source>
        <dbReference type="Pfam" id="PF03460"/>
    </source>
</evidence>
<dbReference type="GO" id="GO:0051539">
    <property type="term" value="F:4 iron, 4 sulfur cluster binding"/>
    <property type="evidence" value="ECO:0007669"/>
    <property type="project" value="UniProtKB-KW"/>
</dbReference>
<sequence>MTQNQTFTQEQKEYLAGFFAGAGQRGFTPYLGKLSDGTYTGDSSSAGSEVETVYGTSTEDLCKEERWKFEKNGLDCYEDLRGYAAADKLPEGADMFRIKYYGLFNVSPAQESFMLRCRIAGGVMQAHQLDGMAEMAEDWAGGYAHITTRANFQLREIQPRNSVKVLEKLVDLGLTSRGAGADNLRNITASPTAGLDPDEIFDVQPLAKAMHHLILNTREFYGLPRKFNISFDGGGAISVCADTNDIAFYAVRIGEGQSVESGVYFRVQLAGITGHKQFAKDCGILIEPDQCLATAAAMIRVFVENGDRTNRNKARLKYLIDAWGDQKFVEETEKKLDFDFVKMDLAECEVRRPIRRHGHLGVHAQAQEGLNFIGVRIPVGKMLPDQMRGIAKIARRYGTGEIRLTVWQNLLIPHVSSEDVDTAIAEIATLGFDCDADPILGGLVACTGNFGCKYASADTKANAVELGDYLKEEVDMDTPINIHLTGCKHSCAQHYIGDIGMQSVKVKVDGEDHEGYSVVIGGGVDNEQAVAKEVFKGTAFTEIKPLVASILRGYLAEREEGETFVEFASKKSVEELQELAAVPSK</sequence>
<dbReference type="SUPFAM" id="SSF55124">
    <property type="entry name" value="Nitrite/Sulfite reductase N-terminal domain-like"/>
    <property type="match status" value="2"/>
</dbReference>
<protein>
    <submittedName>
        <fullName evidence="10">NirA family protein</fullName>
    </submittedName>
</protein>
<dbReference type="Gene3D" id="3.30.413.10">
    <property type="entry name" value="Sulfite Reductase Hemoprotein, domain 1"/>
    <property type="match status" value="2"/>
</dbReference>
<gene>
    <name evidence="10" type="ORF">JIN87_10805</name>
</gene>
<evidence type="ECO:0000256" key="6">
    <source>
        <dbReference type="ARBA" id="ARBA00023004"/>
    </source>
</evidence>
<dbReference type="InterPro" id="IPR051329">
    <property type="entry name" value="NIR_SIR_4Fe-4S"/>
</dbReference>
<dbReference type="InterPro" id="IPR006066">
    <property type="entry name" value="NO2/SO3_Rdtase_FeS/sirohaem_BS"/>
</dbReference>
<proteinExistence type="inferred from homology"/>
<evidence type="ECO:0000256" key="3">
    <source>
        <dbReference type="ARBA" id="ARBA00022617"/>
    </source>
</evidence>
<dbReference type="SUPFAM" id="SSF56014">
    <property type="entry name" value="Nitrite and sulphite reductase 4Fe-4S domain-like"/>
    <property type="match status" value="2"/>
</dbReference>
<feature type="domain" description="Nitrite/sulphite reductase 4Fe-4S" evidence="8">
    <location>
        <begin position="444"/>
        <end position="579"/>
    </location>
</feature>
<comment type="similarity">
    <text evidence="1">Belongs to the nitrite and sulfite reductase 4Fe-4S domain family.</text>
</comment>
<dbReference type="AlphaFoldDB" id="A0A934S0S9"/>
<dbReference type="InterPro" id="IPR006067">
    <property type="entry name" value="NO2/SO3_Rdtase_4Fe4S_dom"/>
</dbReference>
<dbReference type="GO" id="GO:0020037">
    <property type="term" value="F:heme binding"/>
    <property type="evidence" value="ECO:0007669"/>
    <property type="project" value="InterPro"/>
</dbReference>
<dbReference type="NCBIfam" id="TIGR02435">
    <property type="entry name" value="CobG"/>
    <property type="match status" value="1"/>
</dbReference>
<keyword evidence="11" id="KW-1185">Reference proteome</keyword>
<keyword evidence="5" id="KW-0560">Oxidoreductase</keyword>
<dbReference type="NCBIfam" id="NF007126">
    <property type="entry name" value="PRK09567.1"/>
    <property type="match status" value="1"/>
</dbReference>
<comment type="caution">
    <text evidence="10">The sequence shown here is derived from an EMBL/GenBank/DDBJ whole genome shotgun (WGS) entry which is preliminary data.</text>
</comment>
<dbReference type="Proteomes" id="UP000617628">
    <property type="component" value="Unassembled WGS sequence"/>
</dbReference>
<evidence type="ECO:0000256" key="7">
    <source>
        <dbReference type="ARBA" id="ARBA00023014"/>
    </source>
</evidence>
<keyword evidence="2" id="KW-0004">4Fe-4S</keyword>
<dbReference type="GO" id="GO:0046872">
    <property type="term" value="F:metal ion binding"/>
    <property type="evidence" value="ECO:0007669"/>
    <property type="project" value="UniProtKB-KW"/>
</dbReference>
<reference evidence="10" key="1">
    <citation type="submission" date="2021-01" db="EMBL/GenBank/DDBJ databases">
        <title>Modified the classification status of verrucomicrobia.</title>
        <authorList>
            <person name="Feng X."/>
        </authorList>
    </citation>
    <scope>NUCLEOTIDE SEQUENCE</scope>
    <source>
        <strain evidence="10">KCTC 13126</strain>
    </source>
</reference>
<dbReference type="InterPro" id="IPR045854">
    <property type="entry name" value="NO2/SO3_Rdtase_4Fe4S_sf"/>
</dbReference>
<accession>A0A934S0S9</accession>
<evidence type="ECO:0000313" key="11">
    <source>
        <dbReference type="Proteomes" id="UP000617628"/>
    </source>
</evidence>
<evidence type="ECO:0000313" key="10">
    <source>
        <dbReference type="EMBL" id="MBK1877359.1"/>
    </source>
</evidence>